<evidence type="ECO:0000256" key="2">
    <source>
        <dbReference type="SAM" id="Phobius"/>
    </source>
</evidence>
<evidence type="ECO:0000256" key="1">
    <source>
        <dbReference type="SAM" id="MobiDB-lite"/>
    </source>
</evidence>
<keyword evidence="2" id="KW-1133">Transmembrane helix</keyword>
<protein>
    <submittedName>
        <fullName evidence="3">Uncharacterized protein</fullName>
    </submittedName>
</protein>
<accession>A0AB33CSG9</accession>
<gene>
    <name evidence="3" type="ORF">AFA_08490</name>
</gene>
<feature type="transmembrane region" description="Helical" evidence="2">
    <location>
        <begin position="69"/>
        <end position="87"/>
    </location>
</feature>
<feature type="compositionally biased region" description="Pro residues" evidence="1">
    <location>
        <begin position="127"/>
        <end position="136"/>
    </location>
</feature>
<dbReference type="KEGG" id="afq:AFA_08490"/>
<keyword evidence="2" id="KW-0812">Transmembrane</keyword>
<feature type="region of interest" description="Disordered" evidence="1">
    <location>
        <begin position="117"/>
        <end position="136"/>
    </location>
</feature>
<evidence type="ECO:0000313" key="4">
    <source>
        <dbReference type="Proteomes" id="UP000214561"/>
    </source>
</evidence>
<name>A0AB33CSG9_ALCFA</name>
<evidence type="ECO:0000313" key="3">
    <source>
        <dbReference type="EMBL" id="ASR89476.1"/>
    </source>
</evidence>
<dbReference type="Proteomes" id="UP000214561">
    <property type="component" value="Chromosome"/>
</dbReference>
<reference evidence="3 4" key="1">
    <citation type="submission" date="2017-05" db="EMBL/GenBank/DDBJ databases">
        <authorList>
            <person name="Qiu J.G."/>
            <person name="He J."/>
        </authorList>
    </citation>
    <scope>NUCLEOTIDE SEQUENCE [LARGE SCALE GENOMIC DNA]</scope>
    <source>
        <strain evidence="3 4">JQ135</strain>
    </source>
</reference>
<dbReference type="EMBL" id="CP021641">
    <property type="protein sequence ID" value="ASR89476.1"/>
    <property type="molecule type" value="Genomic_DNA"/>
</dbReference>
<proteinExistence type="predicted"/>
<organism evidence="3 4">
    <name type="scientific">Alcaligenes faecalis</name>
    <dbReference type="NCBI Taxonomy" id="511"/>
    <lineage>
        <taxon>Bacteria</taxon>
        <taxon>Pseudomonadati</taxon>
        <taxon>Pseudomonadota</taxon>
        <taxon>Betaproteobacteria</taxon>
        <taxon>Burkholderiales</taxon>
        <taxon>Alcaligenaceae</taxon>
        <taxon>Alcaligenes</taxon>
    </lineage>
</organism>
<dbReference type="AlphaFoldDB" id="A0AB33CSG9"/>
<sequence>MPYWHQSLCCNRSTQPLSLPEHIATLSRPGKHVISPVSSSLVCSPIKKPAHFQQAGFFYEDGPQPLLRLAWLGLAWLGLAWLGLAWLGSHQTSCLAKAQATDAAPWTKRFALAVAGPPDHQRRHPWVRPPESGPDP</sequence>
<keyword evidence="2" id="KW-0472">Membrane</keyword>